<feature type="region of interest" description="Disordered" evidence="1">
    <location>
        <begin position="1"/>
        <end position="26"/>
    </location>
</feature>
<dbReference type="PANTHER" id="PTHR46445">
    <property type="entry name" value="RNA POLYMERASE II DEGRADATION FACTOR-LIKE PROTEIN (DUF1296)"/>
    <property type="match status" value="1"/>
</dbReference>
<proteinExistence type="predicted"/>
<evidence type="ECO:0000256" key="1">
    <source>
        <dbReference type="SAM" id="MobiDB-lite"/>
    </source>
</evidence>
<reference evidence="3" key="1">
    <citation type="journal article" date="2023" name="GigaByte">
        <title>Genome assembly of the bearded iris, Iris pallida Lam.</title>
        <authorList>
            <person name="Bruccoleri R.E."/>
            <person name="Oakeley E.J."/>
            <person name="Faust A.M.E."/>
            <person name="Altorfer M."/>
            <person name="Dessus-Babus S."/>
            <person name="Burckhardt D."/>
            <person name="Oertli M."/>
            <person name="Naumann U."/>
            <person name="Petersen F."/>
            <person name="Wong J."/>
        </authorList>
    </citation>
    <scope>NUCLEOTIDE SEQUENCE</scope>
    <source>
        <strain evidence="3">GSM-AAB239-AS_SAM_17_03QT</strain>
    </source>
</reference>
<dbReference type="AlphaFoldDB" id="A0AAX6HI87"/>
<feature type="compositionally biased region" description="Low complexity" evidence="1">
    <location>
        <begin position="817"/>
        <end position="828"/>
    </location>
</feature>
<feature type="region of interest" description="Disordered" evidence="1">
    <location>
        <begin position="169"/>
        <end position="189"/>
    </location>
</feature>
<feature type="compositionally biased region" description="Polar residues" evidence="1">
    <location>
        <begin position="176"/>
        <end position="187"/>
    </location>
</feature>
<protein>
    <recommendedName>
        <fullName evidence="2">GBF-interacting protein 1 N-terminal domain-containing protein</fullName>
    </recommendedName>
</protein>
<feature type="region of interest" description="Disordered" evidence="1">
    <location>
        <begin position="62"/>
        <end position="147"/>
    </location>
</feature>
<feature type="region of interest" description="Disordered" evidence="1">
    <location>
        <begin position="463"/>
        <end position="523"/>
    </location>
</feature>
<name>A0AAX6HI87_IRIPA</name>
<feature type="compositionally biased region" description="Basic and acidic residues" evidence="1">
    <location>
        <begin position="118"/>
        <end position="129"/>
    </location>
</feature>
<feature type="domain" description="GBF-interacting protein 1 N-terminal" evidence="2">
    <location>
        <begin position="19"/>
        <end position="77"/>
    </location>
</feature>
<evidence type="ECO:0000313" key="3">
    <source>
        <dbReference type="EMBL" id="KAJ6840291.1"/>
    </source>
</evidence>
<dbReference type="InterPro" id="IPR009060">
    <property type="entry name" value="UBA-like_sf"/>
</dbReference>
<feature type="region of interest" description="Disordered" evidence="1">
    <location>
        <begin position="810"/>
        <end position="884"/>
    </location>
</feature>
<sequence>MSGGGKRTAVGPTSSGAAVPSDSKKMVQSIREIVGCSEAEIYSMLKECNMDPSEAVHRLLTQDTFHEVKSKREKKKEIKGGPESRSRAVNNSTDRGPRVGTDHGGRIISTQMNPNDYVPHDKPAHKKENGAQIVPPSSSIVSNTAGSNLNQRSPICEVVPTESTAWATGRAGGLSLPSQPSPDQHNWSRAPGQMSMADIVKKGRPQGKVSGPLTVASDAFPLSQDSVMTDVSQHKCSQAMISPSELDPEFHTSHGPVAQDEEIKHELGTGHDSSDDDWLLVDKMPAESGLDYQHTTSASSIYDDPLTSSTVLVPEVNSHLGSYVIDNQVIEGHVNGDGLPSESIRASSLSDRVLEVDKFRHNSHLEDNRLNGINSYRSQVHAFEHHKAVFPVGDANEEISSAAANLQQLNLHEDLGVPSAEDNPAVKIPSHLQVNDADCSHLSFGSFGSGASATFSGSFPSKSPTGNLGVTPGAKDAPSSGRPHSRTAEYYDNNQLETSLNEDRASRNSPGEKSYDIPSVSQPENVTLDAAQGIEGNFSSASGYGYSATTQQTAAAYAYPEPNLQMQNLSPFSSLMQPYANSLPSSLLTQTVQPLRELDHPFSSLLTTHSMPLQYNTATSSISGPTISTPEMKSEVYSPPQPTLQPLPSTNVSAVGGSALPQNLPLHPYSQPTIPLGHFANMISYPFLPQSYAFLPSAGFQHAYAGNGPFHQSPAARVKYTLPPFKSSIPVTSLPQSPSLPPGYGGLSSSTNNVAGSFPLNPSTSTSTTPSLDEAMNLLYKEGSHYLPLLHNENSAAWLQGGGSRSLSTLPANTFYGSQGQQNQHNGGYRQVQQQPSPYGPMGYLNLYQSQGGPTQEKRQQNPSDGNLSGSQGPASHQIWQHGY</sequence>
<evidence type="ECO:0000313" key="4">
    <source>
        <dbReference type="Proteomes" id="UP001140949"/>
    </source>
</evidence>
<reference evidence="3" key="2">
    <citation type="submission" date="2023-04" db="EMBL/GenBank/DDBJ databases">
        <authorList>
            <person name="Bruccoleri R.E."/>
            <person name="Oakeley E.J."/>
            <person name="Faust A.-M."/>
            <person name="Dessus-Babus S."/>
            <person name="Altorfer M."/>
            <person name="Burckhardt D."/>
            <person name="Oertli M."/>
            <person name="Naumann U."/>
            <person name="Petersen F."/>
            <person name="Wong J."/>
        </authorList>
    </citation>
    <scope>NUCLEOTIDE SEQUENCE</scope>
    <source>
        <strain evidence="3">GSM-AAB239-AS_SAM_17_03QT</strain>
        <tissue evidence="3">Leaf</tissue>
    </source>
</reference>
<dbReference type="PANTHER" id="PTHR46445:SF3">
    <property type="entry name" value="RNA POLYMERASE II DEGRADATION FACTOR-LIKE PROTEIN (DUF1296)-RELATED"/>
    <property type="match status" value="1"/>
</dbReference>
<dbReference type="EMBL" id="JANAVB010009400">
    <property type="protein sequence ID" value="KAJ6840291.1"/>
    <property type="molecule type" value="Genomic_DNA"/>
</dbReference>
<dbReference type="SUPFAM" id="SSF46934">
    <property type="entry name" value="UBA-like"/>
    <property type="match status" value="1"/>
</dbReference>
<keyword evidence="4" id="KW-1185">Reference proteome</keyword>
<feature type="compositionally biased region" description="Polar residues" evidence="1">
    <location>
        <begin position="135"/>
        <end position="147"/>
    </location>
</feature>
<gene>
    <name evidence="3" type="ORF">M6B38_310510</name>
</gene>
<accession>A0AAX6HI87</accession>
<feature type="compositionally biased region" description="Basic and acidic residues" evidence="1">
    <location>
        <begin position="95"/>
        <end position="105"/>
    </location>
</feature>
<comment type="caution">
    <text evidence="3">The sequence shown here is derived from an EMBL/GenBank/DDBJ whole genome shotgun (WGS) entry which is preliminary data.</text>
</comment>
<feature type="compositionally biased region" description="Basic and acidic residues" evidence="1">
    <location>
        <begin position="64"/>
        <end position="86"/>
    </location>
</feature>
<organism evidence="3 4">
    <name type="scientific">Iris pallida</name>
    <name type="common">Sweet iris</name>
    <dbReference type="NCBI Taxonomy" id="29817"/>
    <lineage>
        <taxon>Eukaryota</taxon>
        <taxon>Viridiplantae</taxon>
        <taxon>Streptophyta</taxon>
        <taxon>Embryophyta</taxon>
        <taxon>Tracheophyta</taxon>
        <taxon>Spermatophyta</taxon>
        <taxon>Magnoliopsida</taxon>
        <taxon>Liliopsida</taxon>
        <taxon>Asparagales</taxon>
        <taxon>Iridaceae</taxon>
        <taxon>Iridoideae</taxon>
        <taxon>Irideae</taxon>
        <taxon>Iris</taxon>
    </lineage>
</organism>
<feature type="compositionally biased region" description="Polar residues" evidence="1">
    <location>
        <begin position="861"/>
        <end position="884"/>
    </location>
</feature>
<dbReference type="Proteomes" id="UP001140949">
    <property type="component" value="Unassembled WGS sequence"/>
</dbReference>
<dbReference type="Pfam" id="PF06972">
    <property type="entry name" value="GIP1_N"/>
    <property type="match status" value="1"/>
</dbReference>
<dbReference type="InterPro" id="IPR009719">
    <property type="entry name" value="GIP1_N"/>
</dbReference>
<evidence type="ECO:0000259" key="2">
    <source>
        <dbReference type="Pfam" id="PF06972"/>
    </source>
</evidence>